<protein>
    <submittedName>
        <fullName evidence="1">Uncharacterized protein</fullName>
    </submittedName>
</protein>
<accession>A0A445MWY5</accession>
<evidence type="ECO:0000313" key="1">
    <source>
        <dbReference type="EMBL" id="SPD73990.1"/>
    </source>
</evidence>
<organism evidence="1">
    <name type="scientific">uncultured Desulfobacterium sp</name>
    <dbReference type="NCBI Taxonomy" id="201089"/>
    <lineage>
        <taxon>Bacteria</taxon>
        <taxon>Pseudomonadati</taxon>
        <taxon>Thermodesulfobacteriota</taxon>
        <taxon>Desulfobacteria</taxon>
        <taxon>Desulfobacterales</taxon>
        <taxon>Desulfobacteriaceae</taxon>
        <taxon>Desulfobacterium</taxon>
        <taxon>environmental samples</taxon>
    </lineage>
</organism>
<proteinExistence type="predicted"/>
<name>A0A445MWY5_9BACT</name>
<gene>
    <name evidence="1" type="ORF">PITCH_A2030134</name>
</gene>
<sequence length="38" mass="4220">MDDKLDSGLRRSDGGGLRHLSAVNSFDVKGLLDVYLLW</sequence>
<dbReference type="AlphaFoldDB" id="A0A445MWY5"/>
<reference evidence="1" key="1">
    <citation type="submission" date="2018-01" db="EMBL/GenBank/DDBJ databases">
        <authorList>
            <person name="Regsiter A."/>
            <person name="William W."/>
        </authorList>
    </citation>
    <scope>NUCLEOTIDE SEQUENCE</scope>
    <source>
        <strain evidence="1">TRIP AH-1</strain>
    </source>
</reference>
<dbReference type="EMBL" id="OJIN01000117">
    <property type="protein sequence ID" value="SPD73990.1"/>
    <property type="molecule type" value="Genomic_DNA"/>
</dbReference>